<dbReference type="InterPro" id="IPR000644">
    <property type="entry name" value="CBS_dom"/>
</dbReference>
<feature type="domain" description="CBS" evidence="3">
    <location>
        <begin position="65"/>
        <end position="121"/>
    </location>
</feature>
<evidence type="ECO:0000313" key="5">
    <source>
        <dbReference type="Proteomes" id="UP001371305"/>
    </source>
</evidence>
<organism evidence="4 5">
    <name type="scientific">Luteolibacter soli</name>
    <dbReference type="NCBI Taxonomy" id="3135280"/>
    <lineage>
        <taxon>Bacteria</taxon>
        <taxon>Pseudomonadati</taxon>
        <taxon>Verrucomicrobiota</taxon>
        <taxon>Verrucomicrobiia</taxon>
        <taxon>Verrucomicrobiales</taxon>
        <taxon>Verrucomicrobiaceae</taxon>
        <taxon>Luteolibacter</taxon>
    </lineage>
</organism>
<evidence type="ECO:0000313" key="4">
    <source>
        <dbReference type="EMBL" id="MEK7952251.1"/>
    </source>
</evidence>
<dbReference type="PANTHER" id="PTHR48108">
    <property type="entry name" value="CBS DOMAIN-CONTAINING PROTEIN CBSX2, CHLOROPLASTIC"/>
    <property type="match status" value="1"/>
</dbReference>
<dbReference type="InterPro" id="IPR051462">
    <property type="entry name" value="CBS_domain-containing"/>
</dbReference>
<keyword evidence="5" id="KW-1185">Reference proteome</keyword>
<sequence>MSREPIVVAPGTTLGETAQLMRDLDVGMIPVCDGNTLLGMITDRDIAIRGVASQLDPASGVEEVMTKNVLYCFEDDPIEKAAKLMEDAQVRRLVVLTRDKSLIGILSLGDLATRTEERATVAEAVKAISEPAFH</sequence>
<keyword evidence="1" id="KW-0677">Repeat</keyword>
<evidence type="ECO:0000256" key="2">
    <source>
        <dbReference type="PROSITE-ProRule" id="PRU00703"/>
    </source>
</evidence>
<dbReference type="PROSITE" id="PS51371">
    <property type="entry name" value="CBS"/>
    <property type="match status" value="2"/>
</dbReference>
<comment type="caution">
    <text evidence="4">The sequence shown here is derived from an EMBL/GenBank/DDBJ whole genome shotgun (WGS) entry which is preliminary data.</text>
</comment>
<dbReference type="Pfam" id="PF00571">
    <property type="entry name" value="CBS"/>
    <property type="match status" value="2"/>
</dbReference>
<dbReference type="SMART" id="SM00116">
    <property type="entry name" value="CBS"/>
    <property type="match status" value="2"/>
</dbReference>
<dbReference type="RefSeq" id="WP_341406009.1">
    <property type="nucleotide sequence ID" value="NZ_JBBUKT010000007.1"/>
</dbReference>
<keyword evidence="2" id="KW-0129">CBS domain</keyword>
<dbReference type="CDD" id="cd04622">
    <property type="entry name" value="CBS_pair_HRP1_like"/>
    <property type="match status" value="1"/>
</dbReference>
<evidence type="ECO:0000259" key="3">
    <source>
        <dbReference type="PROSITE" id="PS51371"/>
    </source>
</evidence>
<dbReference type="PANTHER" id="PTHR48108:SF34">
    <property type="entry name" value="CBS DOMAIN-CONTAINING PROTEIN YHCV"/>
    <property type="match status" value="1"/>
</dbReference>
<dbReference type="InterPro" id="IPR046342">
    <property type="entry name" value="CBS_dom_sf"/>
</dbReference>
<proteinExistence type="predicted"/>
<evidence type="ECO:0000256" key="1">
    <source>
        <dbReference type="ARBA" id="ARBA00022737"/>
    </source>
</evidence>
<dbReference type="Proteomes" id="UP001371305">
    <property type="component" value="Unassembled WGS sequence"/>
</dbReference>
<dbReference type="EMBL" id="JBBUKT010000007">
    <property type="protein sequence ID" value="MEK7952251.1"/>
    <property type="molecule type" value="Genomic_DNA"/>
</dbReference>
<feature type="domain" description="CBS" evidence="3">
    <location>
        <begin position="1"/>
        <end position="57"/>
    </location>
</feature>
<name>A0ABU9AX58_9BACT</name>
<dbReference type="Gene3D" id="3.10.580.10">
    <property type="entry name" value="CBS-domain"/>
    <property type="match status" value="1"/>
</dbReference>
<dbReference type="SUPFAM" id="SSF54631">
    <property type="entry name" value="CBS-domain pair"/>
    <property type="match status" value="1"/>
</dbReference>
<protein>
    <submittedName>
        <fullName evidence="4">CBS domain-containing protein</fullName>
    </submittedName>
</protein>
<gene>
    <name evidence="4" type="ORF">WKV53_17205</name>
</gene>
<accession>A0ABU9AX58</accession>
<reference evidence="4 5" key="1">
    <citation type="submission" date="2024-04" db="EMBL/GenBank/DDBJ databases">
        <title>Luteolibacter sp. isolated from soil.</title>
        <authorList>
            <person name="An J."/>
        </authorList>
    </citation>
    <scope>NUCLEOTIDE SEQUENCE [LARGE SCALE GENOMIC DNA]</scope>
    <source>
        <strain evidence="4 5">Y139</strain>
    </source>
</reference>